<accession>A0A0D3GK80</accession>
<dbReference type="Gramene" id="OBART06G25640.1">
    <property type="protein sequence ID" value="OBART06G25640.1"/>
    <property type="gene ID" value="OBART06G25640"/>
</dbReference>
<dbReference type="HOGENOM" id="CLU_2853651_0_0_1"/>
<evidence type="ECO:0000313" key="3">
    <source>
        <dbReference type="Proteomes" id="UP000026960"/>
    </source>
</evidence>
<proteinExistence type="predicted"/>
<keyword evidence="3" id="KW-1185">Reference proteome</keyword>
<dbReference type="PaxDb" id="65489-OBART06G25640.1"/>
<evidence type="ECO:0000256" key="1">
    <source>
        <dbReference type="SAM" id="MobiDB-lite"/>
    </source>
</evidence>
<organism evidence="2">
    <name type="scientific">Oryza barthii</name>
    <dbReference type="NCBI Taxonomy" id="65489"/>
    <lineage>
        <taxon>Eukaryota</taxon>
        <taxon>Viridiplantae</taxon>
        <taxon>Streptophyta</taxon>
        <taxon>Embryophyta</taxon>
        <taxon>Tracheophyta</taxon>
        <taxon>Spermatophyta</taxon>
        <taxon>Magnoliopsida</taxon>
        <taxon>Liliopsida</taxon>
        <taxon>Poales</taxon>
        <taxon>Poaceae</taxon>
        <taxon>BOP clade</taxon>
        <taxon>Oryzoideae</taxon>
        <taxon>Oryzeae</taxon>
        <taxon>Oryzinae</taxon>
        <taxon>Oryza</taxon>
    </lineage>
</organism>
<protein>
    <submittedName>
        <fullName evidence="2">Uncharacterized protein</fullName>
    </submittedName>
</protein>
<dbReference type="EnsemblPlants" id="OBART06G25640.1">
    <property type="protein sequence ID" value="OBART06G25640.1"/>
    <property type="gene ID" value="OBART06G25640"/>
</dbReference>
<feature type="compositionally biased region" description="Basic and acidic residues" evidence="1">
    <location>
        <begin position="69"/>
        <end position="80"/>
    </location>
</feature>
<dbReference type="AlphaFoldDB" id="A0A0D3GK80"/>
<reference evidence="2" key="1">
    <citation type="journal article" date="2009" name="Rice">
        <title>De Novo Next Generation Sequencing of Plant Genomes.</title>
        <authorList>
            <person name="Rounsley S."/>
            <person name="Marri P.R."/>
            <person name="Yu Y."/>
            <person name="He R."/>
            <person name="Sisneros N."/>
            <person name="Goicoechea J.L."/>
            <person name="Lee S.J."/>
            <person name="Angelova A."/>
            <person name="Kudrna D."/>
            <person name="Luo M."/>
            <person name="Affourtit J."/>
            <person name="Desany B."/>
            <person name="Knight J."/>
            <person name="Niazi F."/>
            <person name="Egholm M."/>
            <person name="Wing R.A."/>
        </authorList>
    </citation>
    <scope>NUCLEOTIDE SEQUENCE [LARGE SCALE GENOMIC DNA]</scope>
    <source>
        <strain evidence="2">cv. IRGC 105608</strain>
    </source>
</reference>
<reference evidence="2" key="2">
    <citation type="submission" date="2015-03" db="UniProtKB">
        <authorList>
            <consortium name="EnsemblPlants"/>
        </authorList>
    </citation>
    <scope>IDENTIFICATION</scope>
</reference>
<sequence length="80" mass="8548">MGPWLNPAQSVGLRVLLTQLAIWLRPPPRTPVTGAGAGARLEGLFGRRNKTSNSDHLFIDSAVGQRAAGPKDSDTRVNSK</sequence>
<name>A0A0D3GK80_9ORYZ</name>
<feature type="region of interest" description="Disordered" evidence="1">
    <location>
        <begin position="47"/>
        <end position="80"/>
    </location>
</feature>
<evidence type="ECO:0000313" key="2">
    <source>
        <dbReference type="EnsemblPlants" id="OBART06G25640.1"/>
    </source>
</evidence>
<dbReference type="Proteomes" id="UP000026960">
    <property type="component" value="Chromosome 6"/>
</dbReference>